<dbReference type="RefSeq" id="WP_204073930.1">
    <property type="nucleotide sequence ID" value="NZ_BAABHI010000009.1"/>
</dbReference>
<feature type="transmembrane region" description="Helical" evidence="2">
    <location>
        <begin position="61"/>
        <end position="81"/>
    </location>
</feature>
<dbReference type="EMBL" id="BOOP01000013">
    <property type="protein sequence ID" value="GII38288.1"/>
    <property type="molecule type" value="Genomic_DNA"/>
</dbReference>
<sequence>MLLDILGDLLVPLLPTSSRVQRRVYQHPMIYSVGLGGFVFVGFSVAIWTSGEWPIPWTLTGGWGLGIAVFARLMMVMNVYVAKRQSGHAPLDEKRRMGVNAETYRAKHGPDRRRLAPEKPLPRLFEPPGVPGNSAENVGRDT</sequence>
<protein>
    <submittedName>
        <fullName evidence="3">Uncharacterized protein</fullName>
    </submittedName>
</protein>
<keyword evidence="2" id="KW-0472">Membrane</keyword>
<feature type="transmembrane region" description="Helical" evidence="2">
    <location>
        <begin position="29"/>
        <end position="49"/>
    </location>
</feature>
<feature type="region of interest" description="Disordered" evidence="1">
    <location>
        <begin position="102"/>
        <end position="142"/>
    </location>
</feature>
<proteinExistence type="predicted"/>
<evidence type="ECO:0000256" key="1">
    <source>
        <dbReference type="SAM" id="MobiDB-lite"/>
    </source>
</evidence>
<accession>A0A8J3U465</accession>
<keyword evidence="4" id="KW-1185">Reference proteome</keyword>
<reference evidence="3 4" key="1">
    <citation type="submission" date="2021-01" db="EMBL/GenBank/DDBJ databases">
        <title>Whole genome shotgun sequence of Planotetraspora phitsanulokensis NBRC 104273.</title>
        <authorList>
            <person name="Komaki H."/>
            <person name="Tamura T."/>
        </authorList>
    </citation>
    <scope>NUCLEOTIDE SEQUENCE [LARGE SCALE GENOMIC DNA]</scope>
    <source>
        <strain evidence="3 4">NBRC 104273</strain>
    </source>
</reference>
<gene>
    <name evidence="3" type="ORF">Pph01_32910</name>
</gene>
<organism evidence="3 4">
    <name type="scientific">Planotetraspora phitsanulokensis</name>
    <dbReference type="NCBI Taxonomy" id="575192"/>
    <lineage>
        <taxon>Bacteria</taxon>
        <taxon>Bacillati</taxon>
        <taxon>Actinomycetota</taxon>
        <taxon>Actinomycetes</taxon>
        <taxon>Streptosporangiales</taxon>
        <taxon>Streptosporangiaceae</taxon>
        <taxon>Planotetraspora</taxon>
    </lineage>
</organism>
<evidence type="ECO:0000313" key="4">
    <source>
        <dbReference type="Proteomes" id="UP000622547"/>
    </source>
</evidence>
<evidence type="ECO:0000256" key="2">
    <source>
        <dbReference type="SAM" id="Phobius"/>
    </source>
</evidence>
<dbReference type="AlphaFoldDB" id="A0A8J3U465"/>
<evidence type="ECO:0000313" key="3">
    <source>
        <dbReference type="EMBL" id="GII38288.1"/>
    </source>
</evidence>
<dbReference type="Proteomes" id="UP000622547">
    <property type="component" value="Unassembled WGS sequence"/>
</dbReference>
<feature type="compositionally biased region" description="Basic and acidic residues" evidence="1">
    <location>
        <begin position="104"/>
        <end position="121"/>
    </location>
</feature>
<name>A0A8J3U465_9ACTN</name>
<keyword evidence="2" id="KW-1133">Transmembrane helix</keyword>
<keyword evidence="2" id="KW-0812">Transmembrane</keyword>
<comment type="caution">
    <text evidence="3">The sequence shown here is derived from an EMBL/GenBank/DDBJ whole genome shotgun (WGS) entry which is preliminary data.</text>
</comment>